<dbReference type="SUPFAM" id="SSF57667">
    <property type="entry name" value="beta-beta-alpha zinc fingers"/>
    <property type="match status" value="1"/>
</dbReference>
<dbReference type="Proteomes" id="UP000558460">
    <property type="component" value="Unassembled WGS sequence"/>
</dbReference>
<dbReference type="EMBL" id="VZUA01365927">
    <property type="protein sequence ID" value="NXU67492.1"/>
    <property type="molecule type" value="Genomic_DNA"/>
</dbReference>
<accession>A0A7L3MMF7</accession>
<evidence type="ECO:0000256" key="3">
    <source>
        <dbReference type="ARBA" id="ARBA00022771"/>
    </source>
</evidence>
<feature type="non-terminal residue" evidence="7">
    <location>
        <position position="67"/>
    </location>
</feature>
<keyword evidence="3 5" id="KW-0863">Zinc-finger</keyword>
<dbReference type="PANTHER" id="PTHR23226:SF423">
    <property type="entry name" value="C2H2-TYPE DOMAIN-CONTAINING PROTEIN"/>
    <property type="match status" value="1"/>
</dbReference>
<sequence>CGKTFWHSSAFGAHLRIHAGTKPYKCVECGKIFWKSSTLKLHLKTHIGKKPYKCLVGRRILTSHSLL</sequence>
<dbReference type="PROSITE" id="PS50157">
    <property type="entry name" value="ZINC_FINGER_C2H2_2"/>
    <property type="match status" value="2"/>
</dbReference>
<dbReference type="PANTHER" id="PTHR23226">
    <property type="entry name" value="ZINC FINGER AND SCAN DOMAIN-CONTAINING"/>
    <property type="match status" value="1"/>
</dbReference>
<evidence type="ECO:0000256" key="4">
    <source>
        <dbReference type="ARBA" id="ARBA00022833"/>
    </source>
</evidence>
<dbReference type="Pfam" id="PF00096">
    <property type="entry name" value="zf-C2H2"/>
    <property type="match status" value="1"/>
</dbReference>
<keyword evidence="1" id="KW-0479">Metal-binding</keyword>
<keyword evidence="2" id="KW-0677">Repeat</keyword>
<dbReference type="InterPro" id="IPR013087">
    <property type="entry name" value="Znf_C2H2_type"/>
</dbReference>
<evidence type="ECO:0000313" key="7">
    <source>
        <dbReference type="EMBL" id="NXU67492.1"/>
    </source>
</evidence>
<evidence type="ECO:0000259" key="6">
    <source>
        <dbReference type="PROSITE" id="PS50157"/>
    </source>
</evidence>
<keyword evidence="8" id="KW-1185">Reference proteome</keyword>
<name>A0A7L3MMF7_9PASS</name>
<dbReference type="AlphaFoldDB" id="A0A7L3MMF7"/>
<evidence type="ECO:0000256" key="2">
    <source>
        <dbReference type="ARBA" id="ARBA00022737"/>
    </source>
</evidence>
<gene>
    <name evidence="7" type="primary">Zkscan2</name>
    <name evidence="7" type="ORF">HORVUL_R11329</name>
</gene>
<dbReference type="Gene3D" id="3.30.160.60">
    <property type="entry name" value="Classic Zinc Finger"/>
    <property type="match status" value="2"/>
</dbReference>
<dbReference type="GO" id="GO:0000978">
    <property type="term" value="F:RNA polymerase II cis-regulatory region sequence-specific DNA binding"/>
    <property type="evidence" value="ECO:0007669"/>
    <property type="project" value="TreeGrafter"/>
</dbReference>
<protein>
    <submittedName>
        <fullName evidence="7">ZKSC2 protein</fullName>
    </submittedName>
</protein>
<evidence type="ECO:0000256" key="1">
    <source>
        <dbReference type="ARBA" id="ARBA00022723"/>
    </source>
</evidence>
<dbReference type="OrthoDB" id="9439903at2759"/>
<evidence type="ECO:0000256" key="5">
    <source>
        <dbReference type="PROSITE-ProRule" id="PRU00042"/>
    </source>
</evidence>
<proteinExistence type="predicted"/>
<dbReference type="InterPro" id="IPR036236">
    <property type="entry name" value="Znf_C2H2_sf"/>
</dbReference>
<feature type="domain" description="C2H2-type" evidence="6">
    <location>
        <begin position="24"/>
        <end position="51"/>
    </location>
</feature>
<reference evidence="7 8" key="1">
    <citation type="submission" date="2019-09" db="EMBL/GenBank/DDBJ databases">
        <title>Bird 10,000 Genomes (B10K) Project - Family phase.</title>
        <authorList>
            <person name="Zhang G."/>
        </authorList>
    </citation>
    <scope>NUCLEOTIDE SEQUENCE [LARGE SCALE GENOMIC DNA]</scope>
    <source>
        <strain evidence="7">B10K-DU-029-69</strain>
        <tissue evidence="7">Muscle</tissue>
    </source>
</reference>
<feature type="non-terminal residue" evidence="7">
    <location>
        <position position="1"/>
    </location>
</feature>
<comment type="caution">
    <text evidence="7">The sequence shown here is derived from an EMBL/GenBank/DDBJ whole genome shotgun (WGS) entry which is preliminary data.</text>
</comment>
<organism evidence="7 8">
    <name type="scientific">Horornis vulcanius</name>
    <dbReference type="NCBI Taxonomy" id="2585811"/>
    <lineage>
        <taxon>Eukaryota</taxon>
        <taxon>Metazoa</taxon>
        <taxon>Chordata</taxon>
        <taxon>Craniata</taxon>
        <taxon>Vertebrata</taxon>
        <taxon>Euteleostomi</taxon>
        <taxon>Archelosauria</taxon>
        <taxon>Archosauria</taxon>
        <taxon>Dinosauria</taxon>
        <taxon>Saurischia</taxon>
        <taxon>Theropoda</taxon>
        <taxon>Coelurosauria</taxon>
        <taxon>Aves</taxon>
        <taxon>Neognathae</taxon>
        <taxon>Neoaves</taxon>
        <taxon>Telluraves</taxon>
        <taxon>Australaves</taxon>
        <taxon>Passeriformes</taxon>
        <taxon>Sylvioidea</taxon>
        <taxon>Scotocercidae</taxon>
        <taxon>Horornis</taxon>
    </lineage>
</organism>
<keyword evidence="4" id="KW-0862">Zinc</keyword>
<dbReference type="FunFam" id="3.30.160.60:FF:002343">
    <property type="entry name" value="Zinc finger protein 33A"/>
    <property type="match status" value="1"/>
</dbReference>
<dbReference type="PROSITE" id="PS00028">
    <property type="entry name" value="ZINC_FINGER_C2H2_1"/>
    <property type="match status" value="1"/>
</dbReference>
<dbReference type="GO" id="GO:0000981">
    <property type="term" value="F:DNA-binding transcription factor activity, RNA polymerase II-specific"/>
    <property type="evidence" value="ECO:0007669"/>
    <property type="project" value="TreeGrafter"/>
</dbReference>
<feature type="domain" description="C2H2-type" evidence="6">
    <location>
        <begin position="1"/>
        <end position="23"/>
    </location>
</feature>
<dbReference type="GO" id="GO:0008270">
    <property type="term" value="F:zinc ion binding"/>
    <property type="evidence" value="ECO:0007669"/>
    <property type="project" value="UniProtKB-KW"/>
</dbReference>
<evidence type="ECO:0000313" key="8">
    <source>
        <dbReference type="Proteomes" id="UP000558460"/>
    </source>
</evidence>